<dbReference type="Proteomes" id="UP000218231">
    <property type="component" value="Unassembled WGS sequence"/>
</dbReference>
<accession>A0A2A2KF86</accession>
<organism evidence="1 2">
    <name type="scientific">Diploscapter pachys</name>
    <dbReference type="NCBI Taxonomy" id="2018661"/>
    <lineage>
        <taxon>Eukaryota</taxon>
        <taxon>Metazoa</taxon>
        <taxon>Ecdysozoa</taxon>
        <taxon>Nematoda</taxon>
        <taxon>Chromadorea</taxon>
        <taxon>Rhabditida</taxon>
        <taxon>Rhabditina</taxon>
        <taxon>Rhabditomorpha</taxon>
        <taxon>Rhabditoidea</taxon>
        <taxon>Rhabditidae</taxon>
        <taxon>Diploscapter</taxon>
    </lineage>
</organism>
<protein>
    <submittedName>
        <fullName evidence="1">Uncharacterized protein</fullName>
    </submittedName>
</protein>
<keyword evidence="2" id="KW-1185">Reference proteome</keyword>
<gene>
    <name evidence="1" type="ORF">WR25_25233</name>
</gene>
<proteinExistence type="predicted"/>
<reference evidence="1 2" key="1">
    <citation type="journal article" date="2017" name="Curr. Biol.">
        <title>Genome architecture and evolution of a unichromosomal asexual nematode.</title>
        <authorList>
            <person name="Fradin H."/>
            <person name="Zegar C."/>
            <person name="Gutwein M."/>
            <person name="Lucas J."/>
            <person name="Kovtun M."/>
            <person name="Corcoran D."/>
            <person name="Baugh L.R."/>
            <person name="Kiontke K."/>
            <person name="Gunsalus K."/>
            <person name="Fitch D.H."/>
            <person name="Piano F."/>
        </authorList>
    </citation>
    <scope>NUCLEOTIDE SEQUENCE [LARGE SCALE GENOMIC DNA]</scope>
    <source>
        <strain evidence="1">PF1309</strain>
    </source>
</reference>
<evidence type="ECO:0000313" key="1">
    <source>
        <dbReference type="EMBL" id="PAV72601.1"/>
    </source>
</evidence>
<dbReference type="EMBL" id="LIAE01008749">
    <property type="protein sequence ID" value="PAV72601.1"/>
    <property type="molecule type" value="Genomic_DNA"/>
</dbReference>
<name>A0A2A2KF86_9BILA</name>
<evidence type="ECO:0000313" key="2">
    <source>
        <dbReference type="Proteomes" id="UP000218231"/>
    </source>
</evidence>
<comment type="caution">
    <text evidence="1">The sequence shown here is derived from an EMBL/GenBank/DDBJ whole genome shotgun (WGS) entry which is preliminary data.</text>
</comment>
<dbReference type="AlphaFoldDB" id="A0A2A2KF86"/>
<sequence length="219" mass="23217">MWSRSLNGGYTWEAFGPAGFLLHGLAHPRIAASLALSESGYRKLPWLASAIEHLVIGHEFLLGLIPQRFIQRLGGKVAPGGVQAQPLRALGLEDPDQLLHQVTGMTAPAGVGDDEQVIQPVEALHCQRAGGRVQLGKGDGLTLVVQQQVDPRVAGFEVGLEECTGSGEVIRLLVEHPVLVEEVRGGVQVVQVTGNDVHVVGSLSGCPAPLLWGQSCRIS</sequence>